<reference evidence="2" key="1">
    <citation type="submission" date="2022-07" db="EMBL/GenBank/DDBJ databases">
        <title>The genome of Lyophyllum shimeji provides insight into the initial evolution of ectomycorrhizal fungal genome.</title>
        <authorList>
            <person name="Kobayashi Y."/>
            <person name="Shibata T."/>
            <person name="Hirakawa H."/>
            <person name="Shigenobu S."/>
            <person name="Nishiyama T."/>
            <person name="Yamada A."/>
            <person name="Hasebe M."/>
            <person name="Kawaguchi M."/>
        </authorList>
    </citation>
    <scope>NUCLEOTIDE SEQUENCE</scope>
    <source>
        <strain evidence="2">AT787</strain>
    </source>
</reference>
<gene>
    <name evidence="2" type="ORF">LshimejAT787_0100690</name>
</gene>
<feature type="transmembrane region" description="Helical" evidence="1">
    <location>
        <begin position="142"/>
        <end position="162"/>
    </location>
</feature>
<name>A0A9P3PCP0_LYOSH</name>
<dbReference type="AlphaFoldDB" id="A0A9P3PCP0"/>
<evidence type="ECO:0000313" key="3">
    <source>
        <dbReference type="Proteomes" id="UP001063166"/>
    </source>
</evidence>
<accession>A0A9P3PCP0</accession>
<keyword evidence="1" id="KW-0812">Transmembrane</keyword>
<dbReference type="EMBL" id="BRPK01000001">
    <property type="protein sequence ID" value="GLB33184.1"/>
    <property type="molecule type" value="Genomic_DNA"/>
</dbReference>
<evidence type="ECO:0000313" key="2">
    <source>
        <dbReference type="EMBL" id="GLB33184.1"/>
    </source>
</evidence>
<proteinExistence type="predicted"/>
<comment type="caution">
    <text evidence="2">The sequence shown here is derived from an EMBL/GenBank/DDBJ whole genome shotgun (WGS) entry which is preliminary data.</text>
</comment>
<dbReference type="OrthoDB" id="2744793at2759"/>
<keyword evidence="1" id="KW-0472">Membrane</keyword>
<feature type="transmembrane region" description="Helical" evidence="1">
    <location>
        <begin position="57"/>
        <end position="83"/>
    </location>
</feature>
<evidence type="ECO:0008006" key="4">
    <source>
        <dbReference type="Google" id="ProtNLM"/>
    </source>
</evidence>
<feature type="transmembrane region" description="Helical" evidence="1">
    <location>
        <begin position="182"/>
        <end position="201"/>
    </location>
</feature>
<sequence>MTPQETQQLQSLAVSTLTDVSAFAAVTLFHGIFTLLFAISTAIFLRRGLKTRASWTMFAITIVTYTLSTMYWASDFAVIVYSLKPTLIDQSDLELAAKLRVMITKMEVANWVSIWTSTLPPLISDAVVIWRAWVLFPERRWVVMPSVAMLFGTTACTLAFNLLRLAPNGNGRINGNLFGSSIILSLCTNAVTTALIAYKLWSLRRFVVKDLGLTQGRSAVQRVLDIMVESGFSYCTLQIITVTLDSLPDAPILGKPLAYAVQVLLCSYTVLSAMYPTLVIVLINSQRSIVDTYGFSTALNEKMGTVDDRGARPATAGHLSFAVGVKRCWICYETLFVDGEMDPGREATPVSTCQNLTGRGATPARGYPVGILLDHPDTGFRISLLDYLGFHPPCYGISSSTFSGDPNPSCCRRDQLMTPEERQQLRYLAFTILLYFFSHTAVIFSMRN</sequence>
<protein>
    <recommendedName>
        <fullName evidence="4">Transmembrane protein</fullName>
    </recommendedName>
</protein>
<dbReference type="Proteomes" id="UP001063166">
    <property type="component" value="Unassembled WGS sequence"/>
</dbReference>
<keyword evidence="1" id="KW-1133">Transmembrane helix</keyword>
<feature type="transmembrane region" description="Helical" evidence="1">
    <location>
        <begin position="427"/>
        <end position="446"/>
    </location>
</feature>
<evidence type="ECO:0000256" key="1">
    <source>
        <dbReference type="SAM" id="Phobius"/>
    </source>
</evidence>
<feature type="transmembrane region" description="Helical" evidence="1">
    <location>
        <begin position="256"/>
        <end position="283"/>
    </location>
</feature>
<keyword evidence="3" id="KW-1185">Reference proteome</keyword>
<feature type="transmembrane region" description="Helical" evidence="1">
    <location>
        <begin position="20"/>
        <end position="45"/>
    </location>
</feature>
<organism evidence="2 3">
    <name type="scientific">Lyophyllum shimeji</name>
    <name type="common">Hon-shimeji</name>
    <name type="synonym">Tricholoma shimeji</name>
    <dbReference type="NCBI Taxonomy" id="47721"/>
    <lineage>
        <taxon>Eukaryota</taxon>
        <taxon>Fungi</taxon>
        <taxon>Dikarya</taxon>
        <taxon>Basidiomycota</taxon>
        <taxon>Agaricomycotina</taxon>
        <taxon>Agaricomycetes</taxon>
        <taxon>Agaricomycetidae</taxon>
        <taxon>Agaricales</taxon>
        <taxon>Tricholomatineae</taxon>
        <taxon>Lyophyllaceae</taxon>
        <taxon>Lyophyllum</taxon>
    </lineage>
</organism>